<accession>A0AA35SWH8</accession>
<feature type="compositionally biased region" description="Acidic residues" evidence="4">
    <location>
        <begin position="214"/>
        <end position="224"/>
    </location>
</feature>
<feature type="region of interest" description="Disordered" evidence="4">
    <location>
        <begin position="147"/>
        <end position="381"/>
    </location>
</feature>
<feature type="domain" description="Tudor" evidence="5">
    <location>
        <begin position="25"/>
        <end position="87"/>
    </location>
</feature>
<protein>
    <submittedName>
        <fullName evidence="6">PHD finger protein 20-like protein 1</fullName>
    </submittedName>
</protein>
<dbReference type="Gene3D" id="2.30.30.140">
    <property type="match status" value="2"/>
</dbReference>
<dbReference type="InterPro" id="IPR016197">
    <property type="entry name" value="Chromo-like_dom_sf"/>
</dbReference>
<evidence type="ECO:0000256" key="2">
    <source>
        <dbReference type="ARBA" id="ARBA00022737"/>
    </source>
</evidence>
<gene>
    <name evidence="6" type="ORF">GBAR_LOCUS20355</name>
</gene>
<dbReference type="GO" id="GO:0044545">
    <property type="term" value="C:NSL complex"/>
    <property type="evidence" value="ECO:0007669"/>
    <property type="project" value="TreeGrafter"/>
</dbReference>
<proteinExistence type="predicted"/>
<dbReference type="PANTHER" id="PTHR15856:SF51">
    <property type="entry name" value="MBD-R2"/>
    <property type="match status" value="1"/>
</dbReference>
<dbReference type="AlphaFoldDB" id="A0AA35SWH8"/>
<name>A0AA35SWH8_GEOBA</name>
<feature type="domain" description="Tudor" evidence="5">
    <location>
        <begin position="97"/>
        <end position="152"/>
    </location>
</feature>
<keyword evidence="2" id="KW-0677">Repeat</keyword>
<dbReference type="SUPFAM" id="SSF54160">
    <property type="entry name" value="Chromo domain-like"/>
    <property type="match status" value="1"/>
</dbReference>
<dbReference type="CDD" id="cd20104">
    <property type="entry name" value="MBT_PHF20L1-like"/>
    <property type="match status" value="1"/>
</dbReference>
<comment type="caution">
    <text evidence="6">The sequence shown here is derived from an EMBL/GenBank/DDBJ whole genome shotgun (WGS) entry which is preliminary data.</text>
</comment>
<feature type="compositionally biased region" description="Polar residues" evidence="4">
    <location>
        <begin position="153"/>
        <end position="164"/>
    </location>
</feature>
<dbReference type="GO" id="GO:0005634">
    <property type="term" value="C:nucleus"/>
    <property type="evidence" value="ECO:0007669"/>
    <property type="project" value="UniProtKB-SubCell"/>
</dbReference>
<evidence type="ECO:0000313" key="7">
    <source>
        <dbReference type="Proteomes" id="UP001174909"/>
    </source>
</evidence>
<comment type="subcellular location">
    <subcellularLocation>
        <location evidence="1">Nucleus</location>
    </subcellularLocation>
</comment>
<reference evidence="6" key="1">
    <citation type="submission" date="2023-03" db="EMBL/GenBank/DDBJ databases">
        <authorList>
            <person name="Steffen K."/>
            <person name="Cardenas P."/>
        </authorList>
    </citation>
    <scope>NUCLEOTIDE SEQUENCE</scope>
</reference>
<dbReference type="SUPFAM" id="SSF63748">
    <property type="entry name" value="Tudor/PWWP/MBT"/>
    <property type="match status" value="1"/>
</dbReference>
<sequence>MSAEPQASPEGGAEPPAMDVIRKLDDITVGMRVEAKDSYGKWFRAKVVEKDEETGEVVVHFDGWSSRYDELIHIGEGRLRPLSQEQLQKASRTCKHKPVGVGDRVQARWHDGRMYYGRVLKLLNQMAVVLFDDGVEYTAPINAVRKRKVDPSPVSSRGEGSSQGPPGISQRKRRLIERRGREDSASQPSTSPPSSPLFAPKRIPSSRSNRFWETDESSCTESDEEGSKRQGRDSSLTYCASSDGDLQPPHGKRGKCPNRELREPYKLRKQLSRQQYAPVIRKRKSKDSASSSAGETVALPASDGGTASGRESGARDGGPVVVKKEREDEDEKDQTLPWKSSDEDVLMPETVDDDKFSQSSPQKFQFTEPPEHHSLKAKSTNFRPASEESDWLFCNEALSPLPMKLRPRNHRASLDVVRFRVVVDSNLHLGEGATKSLGVSF</sequence>
<evidence type="ECO:0000256" key="3">
    <source>
        <dbReference type="ARBA" id="ARBA00023242"/>
    </source>
</evidence>
<evidence type="ECO:0000313" key="6">
    <source>
        <dbReference type="EMBL" id="CAI8036316.1"/>
    </source>
</evidence>
<dbReference type="SMART" id="SM00333">
    <property type="entry name" value="TUDOR"/>
    <property type="match status" value="2"/>
</dbReference>
<keyword evidence="3" id="KW-0539">Nucleus</keyword>
<dbReference type="PANTHER" id="PTHR15856">
    <property type="entry name" value="PHD FINGER PROTEIN 20-RELATED"/>
    <property type="match status" value="1"/>
</dbReference>
<dbReference type="EMBL" id="CASHTH010002860">
    <property type="protein sequence ID" value="CAI8036316.1"/>
    <property type="molecule type" value="Genomic_DNA"/>
</dbReference>
<dbReference type="InterPro" id="IPR002999">
    <property type="entry name" value="Tudor"/>
</dbReference>
<dbReference type="InterPro" id="IPR043449">
    <property type="entry name" value="PHF20-like"/>
</dbReference>
<evidence type="ECO:0000259" key="5">
    <source>
        <dbReference type="SMART" id="SM00333"/>
    </source>
</evidence>
<organism evidence="6 7">
    <name type="scientific">Geodia barretti</name>
    <name type="common">Barrett's horny sponge</name>
    <dbReference type="NCBI Taxonomy" id="519541"/>
    <lineage>
        <taxon>Eukaryota</taxon>
        <taxon>Metazoa</taxon>
        <taxon>Porifera</taxon>
        <taxon>Demospongiae</taxon>
        <taxon>Heteroscleromorpha</taxon>
        <taxon>Tetractinellida</taxon>
        <taxon>Astrophorina</taxon>
        <taxon>Geodiidae</taxon>
        <taxon>Geodia</taxon>
    </lineage>
</organism>
<evidence type="ECO:0000256" key="4">
    <source>
        <dbReference type="SAM" id="MobiDB-lite"/>
    </source>
</evidence>
<keyword evidence="7" id="KW-1185">Reference proteome</keyword>
<evidence type="ECO:0000256" key="1">
    <source>
        <dbReference type="ARBA" id="ARBA00004123"/>
    </source>
</evidence>
<feature type="compositionally biased region" description="Basic and acidic residues" evidence="4">
    <location>
        <begin position="257"/>
        <end position="266"/>
    </location>
</feature>
<feature type="compositionally biased region" description="Acidic residues" evidence="4">
    <location>
        <begin position="343"/>
        <end position="352"/>
    </location>
</feature>
<dbReference type="Proteomes" id="UP001174909">
    <property type="component" value="Unassembled WGS sequence"/>
</dbReference>
<dbReference type="GO" id="GO:0006357">
    <property type="term" value="P:regulation of transcription by RNA polymerase II"/>
    <property type="evidence" value="ECO:0007669"/>
    <property type="project" value="TreeGrafter"/>
</dbReference>